<feature type="compositionally biased region" description="Low complexity" evidence="3">
    <location>
        <begin position="253"/>
        <end position="263"/>
    </location>
</feature>
<feature type="signal peptide" evidence="4">
    <location>
        <begin position="1"/>
        <end position="28"/>
    </location>
</feature>
<feature type="domain" description="SH3b" evidence="5">
    <location>
        <begin position="189"/>
        <end position="251"/>
    </location>
</feature>
<dbReference type="PIRSF" id="PIRSF037846">
    <property type="entry name" value="Autolysin_YrvJ_prd"/>
    <property type="match status" value="1"/>
</dbReference>
<dbReference type="PANTHER" id="PTHR30404:SF7">
    <property type="entry name" value="CELL WALL AMIDASE LYTH-RELATED"/>
    <property type="match status" value="1"/>
</dbReference>
<feature type="chain" id="PRO_5046775762" evidence="4">
    <location>
        <begin position="29"/>
        <end position="448"/>
    </location>
</feature>
<keyword evidence="1" id="KW-0378">Hydrolase</keyword>
<dbReference type="SMART" id="SM00646">
    <property type="entry name" value="Ami_3"/>
    <property type="match status" value="1"/>
</dbReference>
<dbReference type="InterPro" id="IPR017293">
    <property type="entry name" value="N-acetylmuramoyl-L-ala_amidase"/>
</dbReference>
<sequence>MDRKKISLIAAFVLLLSLLPVAIPSAHAAQQQVEIAVNKANVRSEPNMSASLVGQANRGKRYIVLKERYDWYQIQLDNGVKGWVAGYIVNKTDASSERSRAGNEEQAQSAGTGKSATILADGLNVRNEPSLSAGVIGKLHIGDQVPVKKIRNDWVNIRYKGQNAWVSRQFVRLSSESEQSTSHSETAADGFAVILYNGTNLRSSASTSASVAARGSQGERYPIQARVGDWYKIGLASGQQAFVASWVVSVNGESPSENSSSEPAADRTPGLQGKTIILDPGHGGMDAGTTGMNGTFEKFITLKTADRLYNKLRQAGANVILTRSGDQYISLPSRVATAKYHHADAFISLHYDSTYHSGANGFTTYYYHSRHKQLAKDVNRNLEQNLPIKNRGVRRGDYYVLRENSRPSILLELGYLSNPKEASAVVTSPYQELITNGVYNGLSSYFNN</sequence>
<feature type="domain" description="SH3b" evidence="5">
    <location>
        <begin position="30"/>
        <end position="92"/>
    </location>
</feature>
<dbReference type="Gene3D" id="2.30.30.40">
    <property type="entry name" value="SH3 Domains"/>
    <property type="match status" value="3"/>
</dbReference>
<evidence type="ECO:0000256" key="4">
    <source>
        <dbReference type="SAM" id="SignalP"/>
    </source>
</evidence>
<keyword evidence="7" id="KW-1185">Reference proteome</keyword>
<dbReference type="InterPro" id="IPR003646">
    <property type="entry name" value="SH3-like_bac-type"/>
</dbReference>
<dbReference type="InterPro" id="IPR050695">
    <property type="entry name" value="N-acetylmuramoyl_amidase_3"/>
</dbReference>
<name>A0ABR5ATC5_BACBA</name>
<dbReference type="InterPro" id="IPR002508">
    <property type="entry name" value="MurNAc-LAA_cat"/>
</dbReference>
<dbReference type="SUPFAM" id="SSF53187">
    <property type="entry name" value="Zn-dependent exopeptidases"/>
    <property type="match status" value="1"/>
</dbReference>
<proteinExistence type="predicted"/>
<dbReference type="Gene3D" id="3.40.630.40">
    <property type="entry name" value="Zn-dependent exopeptidases"/>
    <property type="match status" value="1"/>
</dbReference>
<organism evidence="6 7">
    <name type="scientific">Bacillus badius</name>
    <dbReference type="NCBI Taxonomy" id="1455"/>
    <lineage>
        <taxon>Bacteria</taxon>
        <taxon>Bacillati</taxon>
        <taxon>Bacillota</taxon>
        <taxon>Bacilli</taxon>
        <taxon>Bacillales</taxon>
        <taxon>Bacillaceae</taxon>
        <taxon>Pseudobacillus</taxon>
    </lineage>
</organism>
<evidence type="ECO:0000256" key="2">
    <source>
        <dbReference type="ARBA" id="ARBA00023316"/>
    </source>
</evidence>
<dbReference type="PANTHER" id="PTHR30404">
    <property type="entry name" value="N-ACETYLMURAMOYL-L-ALANINE AMIDASE"/>
    <property type="match status" value="1"/>
</dbReference>
<gene>
    <name evidence="6" type="ORF">SD77_0987</name>
</gene>
<accession>A0ABR5ATC5</accession>
<evidence type="ECO:0000256" key="1">
    <source>
        <dbReference type="ARBA" id="ARBA00022801"/>
    </source>
</evidence>
<evidence type="ECO:0000259" key="5">
    <source>
        <dbReference type="PROSITE" id="PS51781"/>
    </source>
</evidence>
<protein>
    <submittedName>
        <fullName evidence="6">N-acetylmuramoyl-L-alanine amidase</fullName>
    </submittedName>
</protein>
<dbReference type="SMART" id="SM00287">
    <property type="entry name" value="SH3b"/>
    <property type="match status" value="3"/>
</dbReference>
<dbReference type="Proteomes" id="UP000031982">
    <property type="component" value="Unassembled WGS sequence"/>
</dbReference>
<feature type="region of interest" description="Disordered" evidence="3">
    <location>
        <begin position="253"/>
        <end position="276"/>
    </location>
</feature>
<feature type="domain" description="SH3b" evidence="5">
    <location>
        <begin position="113"/>
        <end position="175"/>
    </location>
</feature>
<dbReference type="CDD" id="cd02696">
    <property type="entry name" value="MurNAc-LAA"/>
    <property type="match status" value="1"/>
</dbReference>
<reference evidence="6 7" key="1">
    <citation type="submission" date="2015-01" db="EMBL/GenBank/DDBJ databases">
        <title>Genome Assembly of Bacillus badius MTCC 1458.</title>
        <authorList>
            <person name="Verma A."/>
            <person name="Khatri I."/>
            <person name="Mual P."/>
            <person name="Subramanian S."/>
            <person name="Krishnamurthi S."/>
        </authorList>
    </citation>
    <scope>NUCLEOTIDE SEQUENCE [LARGE SCALE GENOMIC DNA]</scope>
    <source>
        <strain evidence="6 7">MTCC 1458</strain>
    </source>
</reference>
<dbReference type="Pfam" id="PF08239">
    <property type="entry name" value="SH3_3"/>
    <property type="match status" value="3"/>
</dbReference>
<dbReference type="RefSeq" id="WP_041097443.1">
    <property type="nucleotide sequence ID" value="NZ_JARTHD010000017.1"/>
</dbReference>
<evidence type="ECO:0000256" key="3">
    <source>
        <dbReference type="SAM" id="MobiDB-lite"/>
    </source>
</evidence>
<dbReference type="EMBL" id="JXLP01000011">
    <property type="protein sequence ID" value="KIL78008.1"/>
    <property type="molecule type" value="Genomic_DNA"/>
</dbReference>
<evidence type="ECO:0000313" key="7">
    <source>
        <dbReference type="Proteomes" id="UP000031982"/>
    </source>
</evidence>
<dbReference type="PROSITE" id="PS51781">
    <property type="entry name" value="SH3B"/>
    <property type="match status" value="3"/>
</dbReference>
<keyword evidence="2" id="KW-0961">Cell wall biogenesis/degradation</keyword>
<dbReference type="Pfam" id="PF01520">
    <property type="entry name" value="Amidase_3"/>
    <property type="match status" value="1"/>
</dbReference>
<evidence type="ECO:0000313" key="6">
    <source>
        <dbReference type="EMBL" id="KIL78008.1"/>
    </source>
</evidence>
<keyword evidence="4" id="KW-0732">Signal</keyword>
<comment type="caution">
    <text evidence="6">The sequence shown here is derived from an EMBL/GenBank/DDBJ whole genome shotgun (WGS) entry which is preliminary data.</text>
</comment>